<evidence type="ECO:0000256" key="5">
    <source>
        <dbReference type="SAM" id="MobiDB-lite"/>
    </source>
</evidence>
<comment type="caution">
    <text evidence="7">The sequence shown here is derived from an EMBL/GenBank/DDBJ whole genome shotgun (WGS) entry which is preliminary data.</text>
</comment>
<evidence type="ECO:0000256" key="1">
    <source>
        <dbReference type="ARBA" id="ARBA00004613"/>
    </source>
</evidence>
<dbReference type="SUPFAM" id="SSF46785">
    <property type="entry name" value="Winged helix' DNA-binding domain"/>
    <property type="match status" value="1"/>
</dbReference>
<dbReference type="Pfam" id="PF24034">
    <property type="entry name" value="DUF7343"/>
    <property type="match status" value="1"/>
</dbReference>
<reference evidence="7 8" key="1">
    <citation type="journal article" date="2014" name="PLoS Genet.">
        <title>Phylogenetically driven sequencing of extremely halophilic archaea reveals strategies for static and dynamic osmo-response.</title>
        <authorList>
            <person name="Becker E.A."/>
            <person name="Seitzer P.M."/>
            <person name="Tritt A."/>
            <person name="Larsen D."/>
            <person name="Krusor M."/>
            <person name="Yao A.I."/>
            <person name="Wu D."/>
            <person name="Madern D."/>
            <person name="Eisen J.A."/>
            <person name="Darling A.E."/>
            <person name="Facciotti M.T."/>
        </authorList>
    </citation>
    <scope>NUCLEOTIDE SEQUENCE [LARGE SCALE GENOMIC DNA]</scope>
    <source>
        <strain evidence="8">DSM 18310 / JCM 13924 / TL6</strain>
    </source>
</reference>
<dbReference type="InterPro" id="IPR055767">
    <property type="entry name" value="DUF7343"/>
</dbReference>
<keyword evidence="3" id="KW-0732">Signal</keyword>
<evidence type="ECO:0000313" key="8">
    <source>
        <dbReference type="Proteomes" id="UP000011559"/>
    </source>
</evidence>
<feature type="region of interest" description="Disordered" evidence="5">
    <location>
        <begin position="191"/>
        <end position="298"/>
    </location>
</feature>
<feature type="domain" description="DUF7343" evidence="6">
    <location>
        <begin position="371"/>
        <end position="430"/>
    </location>
</feature>
<proteinExistence type="predicted"/>
<dbReference type="GO" id="GO:0005509">
    <property type="term" value="F:calcium ion binding"/>
    <property type="evidence" value="ECO:0007669"/>
    <property type="project" value="InterPro"/>
</dbReference>
<dbReference type="RefSeq" id="WP_004977915.1">
    <property type="nucleotide sequence ID" value="NZ_AOLG01000029.1"/>
</dbReference>
<gene>
    <name evidence="7" type="ORF">C457_10261</name>
</gene>
<dbReference type="InterPro" id="IPR059100">
    <property type="entry name" value="TSP3_bac"/>
</dbReference>
<evidence type="ECO:0000259" key="6">
    <source>
        <dbReference type="Pfam" id="PF24034"/>
    </source>
</evidence>
<dbReference type="PANTHER" id="PTHR37467">
    <property type="entry name" value="EXPORTED CALCIUM-BINDING GLYCOPROTEIN-RELATED"/>
    <property type="match status" value="1"/>
</dbReference>
<dbReference type="OrthoDB" id="27885at2157"/>
<dbReference type="InterPro" id="IPR028974">
    <property type="entry name" value="TSP_type-3_rpt"/>
</dbReference>
<evidence type="ECO:0000256" key="2">
    <source>
        <dbReference type="ARBA" id="ARBA00022525"/>
    </source>
</evidence>
<dbReference type="Pfam" id="PF18884">
    <property type="entry name" value="TSP3_bac"/>
    <property type="match status" value="4"/>
</dbReference>
<protein>
    <recommendedName>
        <fullName evidence="6">DUF7343 domain-containing protein</fullName>
    </recommendedName>
</protein>
<name>M0GEG7_HALPT</name>
<dbReference type="InterPro" id="IPR053180">
    <property type="entry name" value="Ca-binding_acidic-repeat"/>
</dbReference>
<keyword evidence="2" id="KW-0964">Secreted</keyword>
<keyword evidence="4" id="KW-0106">Calcium</keyword>
<dbReference type="Proteomes" id="UP000011559">
    <property type="component" value="Unassembled WGS sequence"/>
</dbReference>
<dbReference type="SUPFAM" id="SSF103647">
    <property type="entry name" value="TSP type-3 repeat"/>
    <property type="match status" value="1"/>
</dbReference>
<dbReference type="PATRIC" id="fig|1227461.3.peg.2070"/>
<dbReference type="Gene3D" id="4.10.1080.10">
    <property type="entry name" value="TSP type-3 repeat"/>
    <property type="match status" value="1"/>
</dbReference>
<comment type="subcellular location">
    <subcellularLocation>
        <location evidence="1">Secreted</location>
    </subcellularLocation>
</comment>
<sequence length="445" mass="47623">MSYARVVFVLVALVLTGAVLPAPVMAMDEETTAPVMAMDEETTNETSIEGAFTNTVPVDRSRESTFLWASESNTLSVEFDAPNESNIYEVCVRNESGYRVDCTDKGISSGTQTVEFSYESLSEFEGSSNVSVVLWNSFPGQSEQIASDTVNITILQKDGDVDGDKLSNANELSNNTSMFLMDTDKDSLQDGAEVKNYGTSPTDPDTDGDGLNDAAELSNSLDPTDPDTDGDGIPDGVEMRLGTPPNDSTADTDGDGLDDGYEYEHGTDPVDPDTDGDGLNDGLERKLGTEPTDGSTTPMLVFTGGTLLGVVAVGGRWFLASSKYQLEAPVSAPQLFEPAGAETDDGDDESDSPSTPPEFDRDELQQSSQPVLTDEDKVIQLLRDNGGWVYQSKIVEQTGWSKSKVSRLLSSMDEFGTVEKISVGRQNIVAEEGSMPEGAGSPFDE</sequence>
<keyword evidence="8" id="KW-1185">Reference proteome</keyword>
<feature type="region of interest" description="Disordered" evidence="5">
    <location>
        <begin position="337"/>
        <end position="375"/>
    </location>
</feature>
<evidence type="ECO:0000256" key="4">
    <source>
        <dbReference type="ARBA" id="ARBA00022837"/>
    </source>
</evidence>
<dbReference type="EMBL" id="AOLG01000029">
    <property type="protein sequence ID" value="ELZ69214.1"/>
    <property type="molecule type" value="Genomic_DNA"/>
</dbReference>
<accession>M0GEG7</accession>
<dbReference type="AlphaFoldDB" id="M0GEG7"/>
<dbReference type="PANTHER" id="PTHR37467:SF1">
    <property type="entry name" value="EXPORTED CALCIUM-BINDING GLYCOPROTEIN"/>
    <property type="match status" value="1"/>
</dbReference>
<evidence type="ECO:0000313" key="7">
    <source>
        <dbReference type="EMBL" id="ELZ69214.1"/>
    </source>
</evidence>
<dbReference type="InterPro" id="IPR036390">
    <property type="entry name" value="WH_DNA-bd_sf"/>
</dbReference>
<feature type="compositionally biased region" description="Acidic residues" evidence="5">
    <location>
        <begin position="250"/>
        <end position="261"/>
    </location>
</feature>
<feature type="compositionally biased region" description="Acidic residues" evidence="5">
    <location>
        <begin position="342"/>
        <end position="351"/>
    </location>
</feature>
<organism evidence="7 8">
    <name type="scientific">Haloferax prahovense (strain DSM 18310 / JCM 13924 / TL6)</name>
    <dbReference type="NCBI Taxonomy" id="1227461"/>
    <lineage>
        <taxon>Archaea</taxon>
        <taxon>Methanobacteriati</taxon>
        <taxon>Methanobacteriota</taxon>
        <taxon>Stenosarchaea group</taxon>
        <taxon>Halobacteria</taxon>
        <taxon>Halobacteriales</taxon>
        <taxon>Haloferacaceae</taxon>
        <taxon>Haloferax</taxon>
    </lineage>
</organism>
<evidence type="ECO:0000256" key="3">
    <source>
        <dbReference type="ARBA" id="ARBA00022729"/>
    </source>
</evidence>